<dbReference type="AlphaFoldDB" id="A0A371HQS9"/>
<dbReference type="PROSITE" id="PS51371">
    <property type="entry name" value="CBS"/>
    <property type="match status" value="2"/>
</dbReference>
<dbReference type="SUPFAM" id="SSF53756">
    <property type="entry name" value="UDP-Glycosyltransferase/glycogen phosphorylase"/>
    <property type="match status" value="1"/>
</dbReference>
<dbReference type="Gene3D" id="3.10.580.10">
    <property type="entry name" value="CBS-domain"/>
    <property type="match status" value="1"/>
</dbReference>
<dbReference type="InterPro" id="IPR035595">
    <property type="entry name" value="UDP_glycos_trans_CS"/>
</dbReference>
<keyword evidence="3" id="KW-0808">Transferase</keyword>
<dbReference type="SUPFAM" id="SSF54631">
    <property type="entry name" value="CBS-domain pair"/>
    <property type="match status" value="1"/>
</dbReference>
<dbReference type="PANTHER" id="PTHR48047:SF81">
    <property type="entry name" value="GLYCOSYLTRANSFERASE"/>
    <property type="match status" value="1"/>
</dbReference>
<keyword evidence="4" id="KW-0129">CBS domain</keyword>
<evidence type="ECO:0000313" key="7">
    <source>
        <dbReference type="Proteomes" id="UP000257109"/>
    </source>
</evidence>
<comment type="similarity">
    <text evidence="1">Belongs to the UDP-glycosyltransferase family.</text>
</comment>
<keyword evidence="7" id="KW-1185">Reference proteome</keyword>
<dbReference type="EMBL" id="QJKJ01001956">
    <property type="protein sequence ID" value="RDY05034.1"/>
    <property type="molecule type" value="Genomic_DNA"/>
</dbReference>
<dbReference type="Pfam" id="PF00201">
    <property type="entry name" value="UDPGT"/>
    <property type="match status" value="1"/>
</dbReference>
<dbReference type="OrthoDB" id="5835829at2759"/>
<evidence type="ECO:0000256" key="1">
    <source>
        <dbReference type="ARBA" id="ARBA00009995"/>
    </source>
</evidence>
<evidence type="ECO:0000313" key="6">
    <source>
        <dbReference type="EMBL" id="RDY05034.1"/>
    </source>
</evidence>
<evidence type="ECO:0000256" key="3">
    <source>
        <dbReference type="ARBA" id="ARBA00022679"/>
    </source>
</evidence>
<dbReference type="InterPro" id="IPR002213">
    <property type="entry name" value="UDP_glucos_trans"/>
</dbReference>
<feature type="domain" description="CBS" evidence="5">
    <location>
        <begin position="72"/>
        <end position="131"/>
    </location>
</feature>
<evidence type="ECO:0000256" key="4">
    <source>
        <dbReference type="PROSITE-ProRule" id="PRU00703"/>
    </source>
</evidence>
<dbReference type="SMART" id="SM00116">
    <property type="entry name" value="CBS"/>
    <property type="match status" value="2"/>
</dbReference>
<dbReference type="Pfam" id="PF00571">
    <property type="entry name" value="CBS"/>
    <property type="match status" value="2"/>
</dbReference>
<dbReference type="CDD" id="cd03784">
    <property type="entry name" value="GT1_Gtf-like"/>
    <property type="match status" value="1"/>
</dbReference>
<feature type="domain" description="CBS" evidence="5">
    <location>
        <begin position="166"/>
        <end position="223"/>
    </location>
</feature>
<evidence type="ECO:0000259" key="5">
    <source>
        <dbReference type="PROSITE" id="PS51371"/>
    </source>
</evidence>
<dbReference type="InterPro" id="IPR046342">
    <property type="entry name" value="CBS_dom_sf"/>
</dbReference>
<protein>
    <submittedName>
        <fullName evidence="6">Abscisate beta-glucosyltransferase</fullName>
    </submittedName>
</protein>
<name>A0A371HQS9_MUCPR</name>
<dbReference type="Gene3D" id="3.40.50.2000">
    <property type="entry name" value="Glycogen Phosphorylase B"/>
    <property type="match status" value="2"/>
</dbReference>
<dbReference type="GO" id="GO:0035251">
    <property type="term" value="F:UDP-glucosyltransferase activity"/>
    <property type="evidence" value="ECO:0007669"/>
    <property type="project" value="TreeGrafter"/>
</dbReference>
<reference evidence="6" key="1">
    <citation type="submission" date="2018-05" db="EMBL/GenBank/DDBJ databases">
        <title>Draft genome of Mucuna pruriens seed.</title>
        <authorList>
            <person name="Nnadi N.E."/>
            <person name="Vos R."/>
            <person name="Hasami M.H."/>
            <person name="Devisetty U.K."/>
            <person name="Aguiy J.C."/>
        </authorList>
    </citation>
    <scope>NUCLEOTIDE SEQUENCE [LARGE SCALE GENOMIC DNA]</scope>
    <source>
        <strain evidence="6">JCA_2017</strain>
    </source>
</reference>
<dbReference type="Proteomes" id="UP000257109">
    <property type="component" value="Unassembled WGS sequence"/>
</dbReference>
<dbReference type="FunFam" id="3.40.50.2000:FF:000047">
    <property type="entry name" value="Glycosyltransferase"/>
    <property type="match status" value="1"/>
</dbReference>
<sequence>MSSIYLINNTLAAPLRSFSPPPLFPQCYFPLRCSAVPKRRRSPHSSGFSLASGPTVNSVPSGNGTYTVADFMTKKQDLHVVTTTTTVDEALEALVNNRISGLPVIDEDWNLVGVVSDYDLLAIDSISGGPQSDANLFPDVDSSWKTFNEIQKLLSKTNGQVVGDLMTPTPLVVHESTSLEEAARLLLETKYRRLPVVDVGGKLVGLITRGNIVKAALLSKRAGEWPKEELKATFDGLRTETRSVEMFFFPFIGAGHQIPMIDAARVFASHGATSTIIAAPSHALRFKNSITRDQQSGLPITIHTLSADIPDTDVSTAPFIDTSALLEPLRQFLLRHRPDCVVVDMFYRWAGDVVDDLGIARIVFTGNGCFPRCVHENIISHVVLENLSSDSESFLVPNLPDRVEMTRSQLSVFTRNPSQFPEKLNWLKQLEEKSFGTVMNSFYDLEAAYADFTRKGMKTWLVGPVSLYNRSAVDKTERGKAPTIDERKCLNWLDSKKPNSVLYVSFGSLVQLPLEQVREIAYGLEASEQLFIWVVGKILNEDEENGSGNWLPEGFEQMMKESGKGLVLRGWAPQLLILEHAAIRGFMTHCGWNSTMESVSAGVPMITWPVTAEQSYNEKLITDVLRIGVQVGSREWVWWNSEWQVLVGREKVELAVRKLMLESEETEEMRKRVRDVAGKARRAVEKGGTSYADTEALIQELKARRLATQV</sequence>
<accession>A0A371HQS9</accession>
<dbReference type="STRING" id="157652.A0A371HQS9"/>
<evidence type="ECO:0000256" key="2">
    <source>
        <dbReference type="ARBA" id="ARBA00022676"/>
    </source>
</evidence>
<organism evidence="6 7">
    <name type="scientific">Mucuna pruriens</name>
    <name type="common">Velvet bean</name>
    <name type="synonym">Dolichos pruriens</name>
    <dbReference type="NCBI Taxonomy" id="157652"/>
    <lineage>
        <taxon>Eukaryota</taxon>
        <taxon>Viridiplantae</taxon>
        <taxon>Streptophyta</taxon>
        <taxon>Embryophyta</taxon>
        <taxon>Tracheophyta</taxon>
        <taxon>Spermatophyta</taxon>
        <taxon>Magnoliopsida</taxon>
        <taxon>eudicotyledons</taxon>
        <taxon>Gunneridae</taxon>
        <taxon>Pentapetalae</taxon>
        <taxon>rosids</taxon>
        <taxon>fabids</taxon>
        <taxon>Fabales</taxon>
        <taxon>Fabaceae</taxon>
        <taxon>Papilionoideae</taxon>
        <taxon>50 kb inversion clade</taxon>
        <taxon>NPAAA clade</taxon>
        <taxon>indigoferoid/millettioid clade</taxon>
        <taxon>Phaseoleae</taxon>
        <taxon>Mucuna</taxon>
    </lineage>
</organism>
<keyword evidence="2" id="KW-0328">Glycosyltransferase</keyword>
<proteinExistence type="inferred from homology"/>
<dbReference type="InterPro" id="IPR000644">
    <property type="entry name" value="CBS_dom"/>
</dbReference>
<dbReference type="PANTHER" id="PTHR48047">
    <property type="entry name" value="GLYCOSYLTRANSFERASE"/>
    <property type="match status" value="1"/>
</dbReference>
<gene>
    <name evidence="6" type="primary">AOG</name>
    <name evidence="6" type="ORF">CR513_11152</name>
</gene>
<dbReference type="PROSITE" id="PS00375">
    <property type="entry name" value="UDPGT"/>
    <property type="match status" value="1"/>
</dbReference>
<comment type="caution">
    <text evidence="6">The sequence shown here is derived from an EMBL/GenBank/DDBJ whole genome shotgun (WGS) entry which is preliminary data.</text>
</comment>